<dbReference type="PANTHER" id="PTHR46574">
    <property type="entry name" value="43 KDA RECEPTOR-ASSOCIATED PROTEIN OF THE SYNAPSE"/>
    <property type="match status" value="1"/>
</dbReference>
<feature type="transmembrane region" description="Helical" evidence="2">
    <location>
        <begin position="805"/>
        <end position="829"/>
    </location>
</feature>
<organism evidence="4 5">
    <name type="scientific">Trachymyrmex cornetzi</name>
    <dbReference type="NCBI Taxonomy" id="471704"/>
    <lineage>
        <taxon>Eukaryota</taxon>
        <taxon>Metazoa</taxon>
        <taxon>Ecdysozoa</taxon>
        <taxon>Arthropoda</taxon>
        <taxon>Hexapoda</taxon>
        <taxon>Insecta</taxon>
        <taxon>Pterygota</taxon>
        <taxon>Neoptera</taxon>
        <taxon>Endopterygota</taxon>
        <taxon>Hymenoptera</taxon>
        <taxon>Apocrita</taxon>
        <taxon>Aculeata</taxon>
        <taxon>Formicoidea</taxon>
        <taxon>Formicidae</taxon>
        <taxon>Myrmicinae</taxon>
        <taxon>Trachymyrmex</taxon>
    </lineage>
</organism>
<dbReference type="InterPro" id="IPR019568">
    <property type="entry name" value="Rapsyn_myristoylation/link_N"/>
</dbReference>
<dbReference type="GO" id="GO:0007271">
    <property type="term" value="P:synaptic transmission, cholinergic"/>
    <property type="evidence" value="ECO:0007669"/>
    <property type="project" value="TreeGrafter"/>
</dbReference>
<dbReference type="PANTHER" id="PTHR46574:SF1">
    <property type="entry name" value="43 KDA RECEPTOR-ASSOCIATED PROTEIN OF THE SYNAPSE"/>
    <property type="match status" value="1"/>
</dbReference>
<dbReference type="AlphaFoldDB" id="A0A195D819"/>
<accession>A0A195D819</accession>
<evidence type="ECO:0000313" key="5">
    <source>
        <dbReference type="Proteomes" id="UP000078492"/>
    </source>
</evidence>
<feature type="region of interest" description="Disordered" evidence="1">
    <location>
        <begin position="1"/>
        <end position="20"/>
    </location>
</feature>
<dbReference type="InterPro" id="IPR011990">
    <property type="entry name" value="TPR-like_helical_dom_sf"/>
</dbReference>
<dbReference type="GO" id="GO:0005886">
    <property type="term" value="C:plasma membrane"/>
    <property type="evidence" value="ECO:0007669"/>
    <property type="project" value="TreeGrafter"/>
</dbReference>
<dbReference type="Pfam" id="PF10579">
    <property type="entry name" value="Rapsyn_N"/>
    <property type="match status" value="1"/>
</dbReference>
<keyword evidence="4" id="KW-0675">Receptor</keyword>
<proteinExistence type="predicted"/>
<dbReference type="GO" id="GO:0031594">
    <property type="term" value="C:neuromuscular junction"/>
    <property type="evidence" value="ECO:0007669"/>
    <property type="project" value="TreeGrafter"/>
</dbReference>
<keyword evidence="2" id="KW-0472">Membrane</keyword>
<dbReference type="SUPFAM" id="SSF48452">
    <property type="entry name" value="TPR-like"/>
    <property type="match status" value="1"/>
</dbReference>
<dbReference type="STRING" id="471704.A0A195D819"/>
<sequence length="1068" mass="121332">MGLERQEVEKERRNSCTAGRREKVASRKTYSHVMGVYLVQGLPRASIVANYGSASHQLSATALLGSPDGSRHPLDVCEFTEEDYRHQNGNGNNGHYQNGRSGTGIWECLISCRKRLDQQLARRRVEQGLKLYRAHKQQAAVRKWRGALKSIRHREDKFALLGYLYQAYMDWGKYRDSIEFGNKQLCISEELDSPNMRAEAYLNLARAHERLGALDRALDYARHSLYNECDQCATAGLVHLTVGRVHLELAGFCKALEAFQRAHKIAHSIQDPSLELQVYVGLSELFCRLQDADKSARYAARAYDLSRSLQLGDLNSRHHRAALLQMAAALRKKGELGDAHDYCSEATRLSLVSGDQASYARSIRIMGDIYRKKSDINFTHRVRRSAYQNDNIGEIKMDVLQKAFRQYESAMGSAAATGDRLCQMEAMDGAARCLEALRLQHKICNCRPLEFNTRLLEVAGSVGAKSISNINIEDNLSHLVLDKEGIVPRPGVWGSPLNLSLPKAQPRLSLPNACTVEELERGLIANRPPPGLSKPQTQQQQKKSEGSLLFEALSLNEKLQVNGLPPPRFPPGLGLPGAHPIVLPNIRAPHPQLMQHPRILGLINQAGTVLRYPSPPHLMSHLMPQPVPRQPLHGSYGFPPQLHPNLGGPQFLRPDHMMPAFPNNQTNHQQHQHSYSHLGNQRNQNRSYYHNEQQAGHQAFFKNNQYPHRNHDRNNQRPYHHQNYSHNINGNASGEYEHSGKLAIKAHEKQWLINIQLLQLNTIQPYVDDHYYVVFCDKRNKQHANREQKDKKHHNNNGYHRDHRLVIYFLKFIYLHILFISILNFFALFTLQFKLEDLSNPLALIPEPQQQQEGESDVNTIKTEPELINMILTCMQQLIQDDKLASMLSIRKGKTLLLRFLPHLNVTEYSKQLRELWTAIFKGLAVIGRRDCHILTDFYSEFRRWLDAVKDFDTILRLARALSDSATNHPVKNNSLTFALLNKFGVSAIAAMLEQVEQLCDTDDPLPSEWSTFVVTIVELIGDSPPCVAPCQPITTNTLKKHLNRISSLKLERYTALACLLTDANPLR</sequence>
<gene>
    <name evidence="4" type="ORF">ALC57_19003</name>
</gene>
<keyword evidence="5" id="KW-1185">Reference proteome</keyword>
<protein>
    <submittedName>
        <fullName evidence="4">43 kDa receptor-associated protein of the synapse</fullName>
    </submittedName>
</protein>
<dbReference type="GO" id="GO:1900075">
    <property type="term" value="P:positive regulation of neuromuscular synaptic transmission"/>
    <property type="evidence" value="ECO:0007669"/>
    <property type="project" value="TreeGrafter"/>
</dbReference>
<dbReference type="Gene3D" id="1.25.40.10">
    <property type="entry name" value="Tetratricopeptide repeat domain"/>
    <property type="match status" value="2"/>
</dbReference>
<name>A0A195D819_9HYME</name>
<reference evidence="4 5" key="1">
    <citation type="submission" date="2015-09" db="EMBL/GenBank/DDBJ databases">
        <title>Trachymyrmex cornetzi WGS genome.</title>
        <authorList>
            <person name="Nygaard S."/>
            <person name="Hu H."/>
            <person name="Boomsma J."/>
            <person name="Zhang G."/>
        </authorList>
    </citation>
    <scope>NUCLEOTIDE SEQUENCE [LARGE SCALE GENOMIC DNA]</scope>
    <source>
        <strain evidence="4">Tcor2-1</strain>
        <tissue evidence="4">Whole body</tissue>
    </source>
</reference>
<dbReference type="InterPro" id="IPR052480">
    <property type="entry name" value="RAPsyn"/>
</dbReference>
<evidence type="ECO:0000256" key="2">
    <source>
        <dbReference type="SAM" id="Phobius"/>
    </source>
</evidence>
<dbReference type="GO" id="GO:0033130">
    <property type="term" value="F:acetylcholine receptor binding"/>
    <property type="evidence" value="ECO:0007669"/>
    <property type="project" value="InterPro"/>
</dbReference>
<dbReference type="GO" id="GO:0043495">
    <property type="term" value="F:protein-membrane adaptor activity"/>
    <property type="evidence" value="ECO:0007669"/>
    <property type="project" value="InterPro"/>
</dbReference>
<evidence type="ECO:0000313" key="4">
    <source>
        <dbReference type="EMBL" id="KYN09035.1"/>
    </source>
</evidence>
<keyword evidence="2" id="KW-0812">Transmembrane</keyword>
<keyword evidence="2" id="KW-1133">Transmembrane helix</keyword>
<feature type="region of interest" description="Disordered" evidence="1">
    <location>
        <begin position="524"/>
        <end position="545"/>
    </location>
</feature>
<dbReference type="Proteomes" id="UP000078492">
    <property type="component" value="Unassembled WGS sequence"/>
</dbReference>
<evidence type="ECO:0000256" key="1">
    <source>
        <dbReference type="SAM" id="MobiDB-lite"/>
    </source>
</evidence>
<evidence type="ECO:0000259" key="3">
    <source>
        <dbReference type="Pfam" id="PF10579"/>
    </source>
</evidence>
<feature type="domain" description="Rapsyn myristoylation/linker region N-terminal" evidence="3">
    <location>
        <begin position="116"/>
        <end position="195"/>
    </location>
</feature>
<dbReference type="EMBL" id="KQ981153">
    <property type="protein sequence ID" value="KYN09035.1"/>
    <property type="molecule type" value="Genomic_DNA"/>
</dbReference>